<gene>
    <name evidence="2" type="ORF">Spb1_16200</name>
</gene>
<keyword evidence="1" id="KW-0472">Membrane</keyword>
<keyword evidence="3" id="KW-1185">Reference proteome</keyword>
<evidence type="ECO:0000313" key="3">
    <source>
        <dbReference type="Proteomes" id="UP000315349"/>
    </source>
</evidence>
<name>A0A518GMC6_9PLAN</name>
<dbReference type="Proteomes" id="UP000315349">
    <property type="component" value="Chromosome"/>
</dbReference>
<dbReference type="AlphaFoldDB" id="A0A518GMC6"/>
<dbReference type="EMBL" id="CP036299">
    <property type="protein sequence ID" value="QDV29706.1"/>
    <property type="molecule type" value="Genomic_DNA"/>
</dbReference>
<sequence length="34" mass="3671">MFPFWIEFAANGVAELITATFAGLMVAVTLLLGR</sequence>
<reference evidence="2 3" key="1">
    <citation type="submission" date="2019-02" db="EMBL/GenBank/DDBJ databases">
        <title>Deep-cultivation of Planctomycetes and their phenomic and genomic characterization uncovers novel biology.</title>
        <authorList>
            <person name="Wiegand S."/>
            <person name="Jogler M."/>
            <person name="Boedeker C."/>
            <person name="Pinto D."/>
            <person name="Vollmers J."/>
            <person name="Rivas-Marin E."/>
            <person name="Kohn T."/>
            <person name="Peeters S.H."/>
            <person name="Heuer A."/>
            <person name="Rast P."/>
            <person name="Oberbeckmann S."/>
            <person name="Bunk B."/>
            <person name="Jeske O."/>
            <person name="Meyerdierks A."/>
            <person name="Storesund J.E."/>
            <person name="Kallscheuer N."/>
            <person name="Luecker S."/>
            <person name="Lage O.M."/>
            <person name="Pohl T."/>
            <person name="Merkel B.J."/>
            <person name="Hornburger P."/>
            <person name="Mueller R.-W."/>
            <person name="Bruemmer F."/>
            <person name="Labrenz M."/>
            <person name="Spormann A.M."/>
            <person name="Op den Camp H."/>
            <person name="Overmann J."/>
            <person name="Amann R."/>
            <person name="Jetten M.S.M."/>
            <person name="Mascher T."/>
            <person name="Medema M.H."/>
            <person name="Devos D.P."/>
            <person name="Kaster A.-K."/>
            <person name="Ovreas L."/>
            <person name="Rohde M."/>
            <person name="Galperin M.Y."/>
            <person name="Jogler C."/>
        </authorList>
    </citation>
    <scope>NUCLEOTIDE SEQUENCE [LARGE SCALE GENOMIC DNA]</scope>
    <source>
        <strain evidence="2 3">Spb1</strain>
    </source>
</reference>
<evidence type="ECO:0000256" key="1">
    <source>
        <dbReference type="SAM" id="Phobius"/>
    </source>
</evidence>
<accession>A0A518GMC6</accession>
<keyword evidence="1" id="KW-0812">Transmembrane</keyword>
<feature type="transmembrane region" description="Helical" evidence="1">
    <location>
        <begin position="12"/>
        <end position="32"/>
    </location>
</feature>
<proteinExistence type="predicted"/>
<organism evidence="2 3">
    <name type="scientific">Planctopirus ephydatiae</name>
    <dbReference type="NCBI Taxonomy" id="2528019"/>
    <lineage>
        <taxon>Bacteria</taxon>
        <taxon>Pseudomonadati</taxon>
        <taxon>Planctomycetota</taxon>
        <taxon>Planctomycetia</taxon>
        <taxon>Planctomycetales</taxon>
        <taxon>Planctomycetaceae</taxon>
        <taxon>Planctopirus</taxon>
    </lineage>
</organism>
<evidence type="ECO:0000313" key="2">
    <source>
        <dbReference type="EMBL" id="QDV29706.1"/>
    </source>
</evidence>
<protein>
    <submittedName>
        <fullName evidence="2">Uncharacterized protein</fullName>
    </submittedName>
</protein>
<keyword evidence="1" id="KW-1133">Transmembrane helix</keyword>
<dbReference type="KEGG" id="peh:Spb1_16200"/>